<dbReference type="EMBL" id="CP031001">
    <property type="protein sequence ID" value="QHN75797.1"/>
    <property type="molecule type" value="Genomic_DNA"/>
</dbReference>
<feature type="signal peptide" evidence="1">
    <location>
        <begin position="1"/>
        <end position="30"/>
    </location>
</feature>
<dbReference type="AlphaFoldDB" id="A0A6B9V387"/>
<evidence type="ECO:0000313" key="2">
    <source>
        <dbReference type="EMBL" id="QHN75797.1"/>
    </source>
</evidence>
<gene>
    <name evidence="2" type="ORF">DS421_19g638380</name>
</gene>
<keyword evidence="1" id="KW-0732">Signal</keyword>
<evidence type="ECO:0008006" key="4">
    <source>
        <dbReference type="Google" id="ProtNLM"/>
    </source>
</evidence>
<sequence length="80" mass="9074">MAKLITIANLFSITLLASVFLLVTIQVAEGEKCKQHWANYFCENADIDSDICKNICKQLHPRHGTFGYCVHPHCVCIYKC</sequence>
<name>A0A6B9V387_ARAHY</name>
<dbReference type="Gramene" id="arahy.Tifrunner.gnm2.ann2.Ah19g041700.1">
    <property type="protein sequence ID" value="arahy.Tifrunner.gnm2.ann2.Ah19g041700.1-CDS"/>
    <property type="gene ID" value="arahy.Tifrunner.gnm2.ann2.Ah19g041700"/>
</dbReference>
<protein>
    <recommendedName>
        <fullName evidence="4">Knottin scorpion toxin-like domain-containing protein</fullName>
    </recommendedName>
</protein>
<feature type="chain" id="PRO_5025609314" description="Knottin scorpion toxin-like domain-containing protein" evidence="1">
    <location>
        <begin position="31"/>
        <end position="80"/>
    </location>
</feature>
<organism evidence="2 3">
    <name type="scientific">Arachis hypogaea</name>
    <name type="common">Peanut</name>
    <dbReference type="NCBI Taxonomy" id="3818"/>
    <lineage>
        <taxon>Eukaryota</taxon>
        <taxon>Viridiplantae</taxon>
        <taxon>Streptophyta</taxon>
        <taxon>Embryophyta</taxon>
        <taxon>Tracheophyta</taxon>
        <taxon>Spermatophyta</taxon>
        <taxon>Magnoliopsida</taxon>
        <taxon>eudicotyledons</taxon>
        <taxon>Gunneridae</taxon>
        <taxon>Pentapetalae</taxon>
        <taxon>rosids</taxon>
        <taxon>fabids</taxon>
        <taxon>Fabales</taxon>
        <taxon>Fabaceae</taxon>
        <taxon>Papilionoideae</taxon>
        <taxon>50 kb inversion clade</taxon>
        <taxon>dalbergioids sensu lato</taxon>
        <taxon>Dalbergieae</taxon>
        <taxon>Pterocarpus clade</taxon>
        <taxon>Arachis</taxon>
    </lineage>
</organism>
<dbReference type="SMR" id="A0A6B9V387"/>
<dbReference type="Proteomes" id="UP000464620">
    <property type="component" value="Chromosome B09"/>
</dbReference>
<reference evidence="2 3" key="1">
    <citation type="submission" date="2020-01" db="EMBL/GenBank/DDBJ databases">
        <title>Genome sequence of Arachis hypogaea, cultivar Shitouqi.</title>
        <authorList>
            <person name="Zhuang W."/>
            <person name="Chen H."/>
            <person name="Varshney R."/>
            <person name="Wang D."/>
            <person name="Ming R."/>
        </authorList>
    </citation>
    <scope>NUCLEOTIDE SEQUENCE [LARGE SCALE GENOMIC DNA]</scope>
    <source>
        <tissue evidence="2">Young leaf</tissue>
    </source>
</reference>
<accession>A0A6B9V387</accession>
<evidence type="ECO:0000313" key="3">
    <source>
        <dbReference type="Proteomes" id="UP000464620"/>
    </source>
</evidence>
<evidence type="ECO:0000256" key="1">
    <source>
        <dbReference type="SAM" id="SignalP"/>
    </source>
</evidence>
<proteinExistence type="predicted"/>